<feature type="compositionally biased region" description="Basic and acidic residues" evidence="2">
    <location>
        <begin position="2016"/>
        <end position="2032"/>
    </location>
</feature>
<feature type="region of interest" description="Disordered" evidence="2">
    <location>
        <begin position="1953"/>
        <end position="2039"/>
    </location>
</feature>
<keyword evidence="1" id="KW-0863">Zinc-finger</keyword>
<feature type="region of interest" description="Disordered" evidence="2">
    <location>
        <begin position="3397"/>
        <end position="3433"/>
    </location>
</feature>
<feature type="region of interest" description="Disordered" evidence="2">
    <location>
        <begin position="3542"/>
        <end position="3561"/>
    </location>
</feature>
<feature type="compositionally biased region" description="Basic residues" evidence="2">
    <location>
        <begin position="3088"/>
        <end position="3097"/>
    </location>
</feature>
<feature type="compositionally biased region" description="Basic and acidic residues" evidence="2">
    <location>
        <begin position="3793"/>
        <end position="3805"/>
    </location>
</feature>
<feature type="compositionally biased region" description="Basic and acidic residues" evidence="2">
    <location>
        <begin position="33"/>
        <end position="45"/>
    </location>
</feature>
<feature type="region of interest" description="Disordered" evidence="2">
    <location>
        <begin position="2793"/>
        <end position="2824"/>
    </location>
</feature>
<feature type="region of interest" description="Disordered" evidence="2">
    <location>
        <begin position="1693"/>
        <end position="1726"/>
    </location>
</feature>
<feature type="compositionally biased region" description="Polar residues" evidence="2">
    <location>
        <begin position="1955"/>
        <end position="1973"/>
    </location>
</feature>
<feature type="compositionally biased region" description="Polar residues" evidence="2">
    <location>
        <begin position="1439"/>
        <end position="1451"/>
    </location>
</feature>
<dbReference type="Proteomes" id="UP001314205">
    <property type="component" value="Unassembled WGS sequence"/>
</dbReference>
<feature type="compositionally biased region" description="Polar residues" evidence="2">
    <location>
        <begin position="3723"/>
        <end position="3735"/>
    </location>
</feature>
<accession>A0AAV1KZ55</accession>
<feature type="region of interest" description="Disordered" evidence="2">
    <location>
        <begin position="1"/>
        <end position="64"/>
    </location>
</feature>
<feature type="compositionally biased region" description="Polar residues" evidence="2">
    <location>
        <begin position="847"/>
        <end position="866"/>
    </location>
</feature>
<feature type="region of interest" description="Disordered" evidence="2">
    <location>
        <begin position="3647"/>
        <end position="3809"/>
    </location>
</feature>
<feature type="region of interest" description="Disordered" evidence="2">
    <location>
        <begin position="2198"/>
        <end position="2241"/>
    </location>
</feature>
<feature type="compositionally biased region" description="Polar residues" evidence="2">
    <location>
        <begin position="3752"/>
        <end position="3764"/>
    </location>
</feature>
<feature type="region of interest" description="Disordered" evidence="2">
    <location>
        <begin position="3875"/>
        <end position="3999"/>
    </location>
</feature>
<evidence type="ECO:0000313" key="5">
    <source>
        <dbReference type="Proteomes" id="UP001314205"/>
    </source>
</evidence>
<feature type="region of interest" description="Disordered" evidence="2">
    <location>
        <begin position="800"/>
        <end position="866"/>
    </location>
</feature>
<evidence type="ECO:0000256" key="2">
    <source>
        <dbReference type="SAM" id="MobiDB-lite"/>
    </source>
</evidence>
<evidence type="ECO:0000259" key="3">
    <source>
        <dbReference type="PROSITE" id="PS50157"/>
    </source>
</evidence>
<feature type="compositionally biased region" description="Polar residues" evidence="2">
    <location>
        <begin position="47"/>
        <end position="56"/>
    </location>
</feature>
<gene>
    <name evidence="4" type="ORF">PARMNEM_LOCUS8959</name>
</gene>
<protein>
    <recommendedName>
        <fullName evidence="3">C2H2-type domain-containing protein</fullName>
    </recommendedName>
</protein>
<evidence type="ECO:0000313" key="4">
    <source>
        <dbReference type="EMBL" id="CAK1588306.1"/>
    </source>
</evidence>
<feature type="compositionally biased region" description="Basic residues" evidence="2">
    <location>
        <begin position="3414"/>
        <end position="3429"/>
    </location>
</feature>
<dbReference type="PROSITE" id="PS00028">
    <property type="entry name" value="ZINC_FINGER_C2H2_1"/>
    <property type="match status" value="2"/>
</dbReference>
<name>A0AAV1KZ55_9NEOP</name>
<organism evidence="4 5">
    <name type="scientific">Parnassius mnemosyne</name>
    <name type="common">clouded apollo</name>
    <dbReference type="NCBI Taxonomy" id="213953"/>
    <lineage>
        <taxon>Eukaryota</taxon>
        <taxon>Metazoa</taxon>
        <taxon>Ecdysozoa</taxon>
        <taxon>Arthropoda</taxon>
        <taxon>Hexapoda</taxon>
        <taxon>Insecta</taxon>
        <taxon>Pterygota</taxon>
        <taxon>Neoptera</taxon>
        <taxon>Endopterygota</taxon>
        <taxon>Lepidoptera</taxon>
        <taxon>Glossata</taxon>
        <taxon>Ditrysia</taxon>
        <taxon>Papilionoidea</taxon>
        <taxon>Papilionidae</taxon>
        <taxon>Parnassiinae</taxon>
        <taxon>Parnassini</taxon>
        <taxon>Parnassius</taxon>
        <taxon>Driopa</taxon>
    </lineage>
</organism>
<feature type="compositionally biased region" description="Polar residues" evidence="2">
    <location>
        <begin position="3778"/>
        <end position="3792"/>
    </location>
</feature>
<feature type="region of interest" description="Disordered" evidence="2">
    <location>
        <begin position="2293"/>
        <end position="2339"/>
    </location>
</feature>
<feature type="region of interest" description="Disordered" evidence="2">
    <location>
        <begin position="1796"/>
        <end position="1818"/>
    </location>
</feature>
<feature type="domain" description="C2H2-type" evidence="3">
    <location>
        <begin position="73"/>
        <end position="101"/>
    </location>
</feature>
<feature type="compositionally biased region" description="Acidic residues" evidence="2">
    <location>
        <begin position="745"/>
        <end position="754"/>
    </location>
</feature>
<feature type="region of interest" description="Disordered" evidence="2">
    <location>
        <begin position="3052"/>
        <end position="3097"/>
    </location>
</feature>
<feature type="compositionally biased region" description="Polar residues" evidence="2">
    <location>
        <begin position="2200"/>
        <end position="2218"/>
    </location>
</feature>
<reference evidence="4 5" key="1">
    <citation type="submission" date="2023-11" db="EMBL/GenBank/DDBJ databases">
        <authorList>
            <person name="Hedman E."/>
            <person name="Englund M."/>
            <person name="Stromberg M."/>
            <person name="Nyberg Akerstrom W."/>
            <person name="Nylinder S."/>
            <person name="Jareborg N."/>
            <person name="Kallberg Y."/>
            <person name="Kronander E."/>
        </authorList>
    </citation>
    <scope>NUCLEOTIDE SEQUENCE [LARGE SCALE GENOMIC DNA]</scope>
</reference>
<dbReference type="Gene3D" id="3.30.160.60">
    <property type="entry name" value="Classic Zinc Finger"/>
    <property type="match status" value="1"/>
</dbReference>
<evidence type="ECO:0000256" key="1">
    <source>
        <dbReference type="PROSITE-ProRule" id="PRU00042"/>
    </source>
</evidence>
<proteinExistence type="predicted"/>
<feature type="compositionally biased region" description="Basic and acidic residues" evidence="2">
    <location>
        <begin position="2802"/>
        <end position="2817"/>
    </location>
</feature>
<feature type="compositionally biased region" description="Polar residues" evidence="2">
    <location>
        <begin position="2474"/>
        <end position="2491"/>
    </location>
</feature>
<feature type="compositionally biased region" description="Basic and acidic residues" evidence="2">
    <location>
        <begin position="3483"/>
        <end position="3499"/>
    </location>
</feature>
<feature type="compositionally biased region" description="Polar residues" evidence="2">
    <location>
        <begin position="3672"/>
        <end position="3688"/>
    </location>
</feature>
<feature type="compositionally biased region" description="Basic residues" evidence="2">
    <location>
        <begin position="3471"/>
        <end position="3482"/>
    </location>
</feature>
<feature type="compositionally biased region" description="Basic and acidic residues" evidence="2">
    <location>
        <begin position="2952"/>
        <end position="2961"/>
    </location>
</feature>
<feature type="region of interest" description="Disordered" evidence="2">
    <location>
        <begin position="2900"/>
        <end position="3011"/>
    </location>
</feature>
<feature type="compositionally biased region" description="Basic residues" evidence="2">
    <location>
        <begin position="2647"/>
        <end position="2665"/>
    </location>
</feature>
<dbReference type="SMART" id="SM00355">
    <property type="entry name" value="ZnF_C2H2"/>
    <property type="match status" value="5"/>
</dbReference>
<keyword evidence="5" id="KW-1185">Reference proteome</keyword>
<keyword evidence="1" id="KW-0862">Zinc</keyword>
<dbReference type="GO" id="GO:0008270">
    <property type="term" value="F:zinc ion binding"/>
    <property type="evidence" value="ECO:0007669"/>
    <property type="project" value="UniProtKB-KW"/>
</dbReference>
<feature type="region of interest" description="Disordered" evidence="2">
    <location>
        <begin position="2474"/>
        <end position="2498"/>
    </location>
</feature>
<feature type="region of interest" description="Disordered" evidence="2">
    <location>
        <begin position="708"/>
        <end position="782"/>
    </location>
</feature>
<dbReference type="EMBL" id="CAVLGL010000082">
    <property type="protein sequence ID" value="CAK1588306.1"/>
    <property type="molecule type" value="Genomic_DNA"/>
</dbReference>
<feature type="compositionally biased region" description="Basic and acidic residues" evidence="2">
    <location>
        <begin position="3711"/>
        <end position="3722"/>
    </location>
</feature>
<dbReference type="PROSITE" id="PS50157">
    <property type="entry name" value="ZINC_FINGER_C2H2_2"/>
    <property type="match status" value="1"/>
</dbReference>
<sequence>MNTGEDEPSSSLNGRLRPRKSNNASSQTYKVLRKADGKSFADKPKRTSTPTKVSPNKSDDLVNKSDNTPVLQLLCPYCDKKFTSRLTASKHARRIHMSPLKQDFLIDCLFCNHSESESNDIIRHMVDSHPNQYFACLDCQTRFSSTSDLAEHKLNVCENQKLPYRSKLRQKSSDIKKNQKTLGVDGKDNFRNEKELDGHGFNGIVISCELKPAHVHDDADIEDNITTNLIMPSGKGIGNNAVIEKNAVIVLDDIQWNKRIPSNFSFHNTDADQILSRLGVVHRSPRTGESTKKDWLKTADDTTQKFEKCFDKSFYTKVASNVQENLSKYLDGSFNANPDRDTTIKTRKAKNCVAINTVEGFPILLACEQYSRNLFDSYMPRAVAPKHKWKWDSPENDRSIINPEQIKRDSHLNNCIITLVSSLDIWTQLSMRRKFEDKFNSLPLGKKTEKQNTISKELKEILESRDIPTSSSQVAKYTSKAVSSSEGLDFPALLGLTPAAPSYDLQPAVLSGEWVRPRCYVCCACGAQTRDSRALSSHISAQHPNAYVQHYEIVGEPLLNADILKHLYLPPSQNLNRTRPLRGIRECTKCKKSVTLEELHQHMLDCAGDTPTVRRKCRYRPFGVRKRRPRLPDNRIRKKMRKDIRTGQANDKNHMRSRPRIRSEVGDAETIRKMIADLPAKRHRVMVNPLNALPRKKLDGKRNKLIMKKLSLGDQKKRNTSGESPSSERSKAFSNMKHKQCALNNDEEDDEDDNLPLRPKTNFENKISRQKKSLNKKAIMNRSKRKPIKEMKIIIEKSNDVDCTESNQPEQLSIDNTPQRIDVNVGPCNVREHSSQGGSNNRDDQQPGCSQPNGNLSNSTAPTQNVPLKHSIARLTADSETHDKSVQFHRLFLVQQECNNIDQHLPSDRRMLFENEAVVTKLDKPPLHFNQKNILEHENPRRNKLGKPRKGLNDCIAMLKNKLTPANHGDVPGHVSVQCGSDDPIEPEPIIMEKKSTIIDPNPNIVKKSTDSVILSQVPIQSNALEQVNVEQLKSNESDCDVTSRDIITTSDENNDELIFSKSTLESEQTNQDKDIEINEQDDTVSICASTTQIHMRLENESAHNFVPLAPPRNTVIRKSPKISVNSAAYEDEPKIKYKDSAAEATDSIKKNCKTQIVNDVNLLRESSPKVSPDVSFECSNTQPRPMNAQVQNDLTTNNNLLGLTSLNTYSSDLNSHVKPNNQENECFSSKEVNIQQNHNISCKISLEYSPTDFQDIPIAIPPAHASTNVESILSTPLDLSGKNNHMDDSENPSNEEVSFILNAYESYETLDLSNKNVCVAESLKGNVISEMDPPTDVIVDLSIKPTPQYSQAIPANLCTKRAIINATPSPSDLSYENVPTDLSVKKVGRTTSVDLIQKRSETNFVHDLSNHKSKQREAFQDCFAETEFDNNDMPTDLSGKTLNDKSSVIDVSSRETESKTKSRETKGVAQIGLTQKSTQIIRNARENIATERIIDVTPPLTENICEVNDIKILENRATHCLPLMSDNDSISPLKRHFQMTPNTYNTSDSKHVTIIEETDNGDSIIATETVSNKSLVDKVVVTQEKLFSEIERPILSVAGCTIGNTVPLYTLINRNIATHLESTTPVYTLANACISVTKIDTSSSATLTKALLSIPGTALASTKPVYTLAGTTVDASVNYGSVSFPNQINSGSPNINEHSHNIPDNESSVNETSEMRGFESNSTQSSNILKETYDLTKEEIIDCDLEEDTETARKIAMLPRELVEILGTMPVDHRNQLLNVLPHYVSTSASLAASDTQSHLKNSSRSESVGSPSPLMQDNLTIEQNYNKETPIKKNNDPVPANLQELKNIPVSMVGSTSASPNVLPVSTPQSVILKTPTFGDEHKIRKSHNEYSPLSTTATNRVVNHRPKLIPSEVIQNAIIDLTDDENGLQVQDDVQIIEDDLSEVSKELNLNLDGNSKSPKQKGISDQTASLRAVRIKTPSERNKQTVPENPLETQNYYNTSITDLSDQCEDSNNDKNIDMRKHGNEAENKSSITNTPLKISVSEMRTFDPNQTRASVFATEKVQAANYQEVLIESTSSKSTIIMSPNATEKKFNKYQDKIIDERYDIIKMNREPNDPSANLFQNAGDKEVINLDINDINESRTCHVSEATPLAKSRLCVDHRHSLTRKFKENSDEDSDDDDVSLAVIVKQKQRDQSKLSSVCDKSTRTPIDPTTDSKNRKKEKRNRKSDPKNNDNEMLLKTNMENTSNNSDELITNCVEIDGTTLRKNCLNLGSDENGKLQIEVTDNIHKRKTRKGRLEISVTKSELTDKSSKNKSNSSDGIDVIPENNKTSKNRNSKIKNVEVIIKSKTSQTFLSKNMDSDSNEIVVNNGVHNKCSFDNLTDTFEIKDDLKRCQTTKTVEEHQSPSVIYDCINSNENTTKENLQKTNRSLVKEITHKQQKDIDSKASFVAHECCQINLLIQPRIIESVESMNSESDPSSVSTNNDNSCLDDHHHDASYNEITDIDLTKKKAVRMKKHKNIDATGPIMSQRVLVENEESITTPLRRSRRGKSLFVESNFADTKTSNQSCTSAELKTPLTKKQLIFSKLLLDEDNLTKPITLTEKEPIVIIKNVKINSHVTSSVFHGNNNDKKSQDSISNESKHSKASKRKKSPQIKRKTKKIKTTDNLRVENICLSPVTKNNETEINSKPEKNNHDMEDNQLKSTNETCIENTQILTVLNQDCIVLKQNVKKVECDNNDAVNTSSCNNQDLSHVGHLNSNTKTNFTQKRKICCTLTSADIIPTSKKSKFNNELESVSKSSEKKDKQDNGEENLRRSRARNPVTELRNKTCYNSHIAARRTRSKSVVVKSSTSLYDPYDIDLEEMIDKTEPFGRRLTSSEKVFNNLGFLRDHDFKKRNKSETSVGVNTEPISNGDNIEPVQIQNKTDDKFKGNMSDSDDSTKSDIPLQKYVEEKEKKNLESNFNDKIPEAGSASGNNEAIICEKDIDSKDTKKNDGMGSTEQESEQHLRSEQFMESFGFFSERKPRKSNLLATKKISETFHIIANESDDVNLDSKEGTNKKAAETESKTSNEDESSRDSSQSPTKKGTKRGRKKTICMKPIPRHCLICKKEFRRPDNYLRHQMTLLHISKLSEIEMKVETTPVYEEPNYLIAYKQQLDRLRHLTEKMAKRKNSSKSTSKITLPTLDEILADVNRTVREQQLSRRNLSRDEALFLDCCELLKESHKPEIPNTDQVTITSDVNNVLTSQVTVNEISGLEKSDEKYDTRSDGDVDSITAKNILESEEVRNLENDLISGLKEAAANSLTQAGNSLGYQPTISEVNPDQNIKTNDISNLSVTVSSHKSVKCCEQPVDELTTSKTKKNNDVKDKMYPDVIDTIDMFEDKFDKIKRKCRSQAAAAKHVQPVVESSSSPKGRKKSEKKKGKRSSKKNYQNALLTKGALKGFDGIKVSIPTSDINMAAIVPSIEGSSKTKKKSNPKKKTDKIDVEINNKSSTDHKPKTTPQKVDVYEFMDNEDAELFEFRPSTVMERFKTINSRDAPSTSKFIPHAEKDDFSSESGSDGDDFVYDDYVCSDDETENSLMSCELGNGKVATESKKPASSLKRKDAVEKNAVMGKIFKYNAVRTEKKSSKTKELVKAKANLDQLFDSLLEDEPGPSSSNNSSYKKEESISPKINESVSLRKCNATTFKQDSRKSHSSKSLSKNDSLFSTKRRDSPSEHINSDSKPSTSKKNNLTAAGDYYRSSPKKHVSSKHNATTSMECEPSTSKKSDEGRHSSKRIITSSSKDYPNSTQKRFENSSPKKYDSDSPTYCDISLPSCSKDIFREKSPSRQLEKGIYTNFDYTVDTLDDAISDDAGVARQRARRKCTVGKQNVLAETWSSESEPDGVPPRPNSAESVVSVVGRKKRGKKKEGQPCGVRRGVSRQMPIKRQDVESRVALFNRSASSASGSSGSSGYSRASSSATSAGTPSTSTGGVTSTSSHVPLGPPGPKVRPRSSSYYCLSEGDEEQEHIQQHGWIVGDSHKKLVTMLAHAKRRKRNNDEKRHVVE</sequence>
<feature type="compositionally biased region" description="Low complexity" evidence="2">
    <location>
        <begin position="3698"/>
        <end position="3709"/>
    </location>
</feature>
<keyword evidence="1" id="KW-0479">Metal-binding</keyword>
<dbReference type="InterPro" id="IPR013087">
    <property type="entry name" value="Znf_C2H2_type"/>
</dbReference>
<feature type="region of interest" description="Disordered" evidence="2">
    <location>
        <begin position="1434"/>
        <end position="1467"/>
    </location>
</feature>
<feature type="compositionally biased region" description="Basic and acidic residues" evidence="2">
    <location>
        <begin position="3765"/>
        <end position="3774"/>
    </location>
</feature>
<feature type="compositionally biased region" description="Low complexity" evidence="2">
    <location>
        <begin position="3942"/>
        <end position="3980"/>
    </location>
</feature>
<feature type="compositionally biased region" description="Polar residues" evidence="2">
    <location>
        <begin position="1988"/>
        <end position="2009"/>
    </location>
</feature>
<feature type="compositionally biased region" description="Basic and acidic residues" evidence="2">
    <location>
        <begin position="3054"/>
        <end position="3079"/>
    </location>
</feature>
<feature type="region of interest" description="Disordered" evidence="2">
    <location>
        <begin position="3468"/>
        <end position="3502"/>
    </location>
</feature>
<feature type="compositionally biased region" description="Basic and acidic residues" evidence="2">
    <location>
        <begin position="2983"/>
        <end position="2997"/>
    </location>
</feature>
<feature type="compositionally biased region" description="Polar residues" evidence="2">
    <location>
        <begin position="804"/>
        <end position="819"/>
    </location>
</feature>
<comment type="caution">
    <text evidence="4">The sequence shown here is derived from an EMBL/GenBank/DDBJ whole genome shotgun (WGS) entry which is preliminary data.</text>
</comment>
<feature type="region of interest" description="Disordered" evidence="2">
    <location>
        <begin position="2624"/>
        <end position="2665"/>
    </location>
</feature>
<feature type="compositionally biased region" description="Basic and acidic residues" evidence="2">
    <location>
        <begin position="1453"/>
        <end position="1467"/>
    </location>
</feature>
<feature type="compositionally biased region" description="Polar residues" evidence="2">
    <location>
        <begin position="2903"/>
        <end position="2917"/>
    </location>
</feature>
<feature type="compositionally biased region" description="Low complexity" evidence="2">
    <location>
        <begin position="1804"/>
        <end position="1814"/>
    </location>
</feature>